<organism evidence="1">
    <name type="scientific">Leptocylindrus danicus</name>
    <dbReference type="NCBI Taxonomy" id="163516"/>
    <lineage>
        <taxon>Eukaryota</taxon>
        <taxon>Sar</taxon>
        <taxon>Stramenopiles</taxon>
        <taxon>Ochrophyta</taxon>
        <taxon>Bacillariophyta</taxon>
        <taxon>Coscinodiscophyceae</taxon>
        <taxon>Chaetocerotophycidae</taxon>
        <taxon>Leptocylindrales</taxon>
        <taxon>Leptocylindraceae</taxon>
        <taxon>Leptocylindrus</taxon>
    </lineage>
</organism>
<dbReference type="AlphaFoldDB" id="A0A7S2PF50"/>
<proteinExistence type="predicted"/>
<gene>
    <name evidence="1" type="ORF">LDAN0321_LOCUS15017</name>
</gene>
<reference evidence="1" key="1">
    <citation type="submission" date="2021-01" db="EMBL/GenBank/DDBJ databases">
        <authorList>
            <person name="Corre E."/>
            <person name="Pelletier E."/>
            <person name="Niang G."/>
            <person name="Scheremetjew M."/>
            <person name="Finn R."/>
            <person name="Kale V."/>
            <person name="Holt S."/>
            <person name="Cochrane G."/>
            <person name="Meng A."/>
            <person name="Brown T."/>
            <person name="Cohen L."/>
        </authorList>
    </citation>
    <scope>NUCLEOTIDE SEQUENCE</scope>
    <source>
        <strain evidence="1">B650</strain>
    </source>
</reference>
<sequence>MRYAAASTRRRDAYHRYSNWILYDVHVRLVRTNATAKRYPCTSLSSPLCLLLCMKWRQMHCALDVMDPVSDHMMIDQPYQSQCPVNACMLPLMKCFIAMNLKISSK</sequence>
<dbReference type="EMBL" id="HBGY01024068">
    <property type="protein sequence ID" value="CAD9595957.1"/>
    <property type="molecule type" value="Transcribed_RNA"/>
</dbReference>
<protein>
    <submittedName>
        <fullName evidence="1">Uncharacterized protein</fullName>
    </submittedName>
</protein>
<accession>A0A7S2PF50</accession>
<evidence type="ECO:0000313" key="1">
    <source>
        <dbReference type="EMBL" id="CAD9595957.1"/>
    </source>
</evidence>
<name>A0A7S2PF50_9STRA</name>